<reference evidence="1" key="2">
    <citation type="submission" date="2020-09" db="EMBL/GenBank/DDBJ databases">
        <authorList>
            <person name="Sun Q."/>
            <person name="Ohkuma M."/>
        </authorList>
    </citation>
    <scope>NUCLEOTIDE SEQUENCE</scope>
    <source>
        <strain evidence="1">JCM 3313</strain>
    </source>
</reference>
<evidence type="ECO:0000313" key="2">
    <source>
        <dbReference type="Proteomes" id="UP000639606"/>
    </source>
</evidence>
<sequence>MDTTPDFDMLRLANQCVELVDAQFGRQLDRTVDSLALLDEVCAELSADEPLRGERFDLWWELVGAYTGQVAVEAYGGHWIAHERAQGAYAVAISGIVGFPFGVADQVLSGEPYKSLASFAHALPAIIARSGPLAAQ</sequence>
<proteinExistence type="predicted"/>
<evidence type="ECO:0008006" key="3">
    <source>
        <dbReference type="Google" id="ProtNLM"/>
    </source>
</evidence>
<evidence type="ECO:0000313" key="1">
    <source>
        <dbReference type="EMBL" id="GGP66695.1"/>
    </source>
</evidence>
<gene>
    <name evidence="1" type="ORF">GCM10010185_44370</name>
</gene>
<reference evidence="1" key="1">
    <citation type="journal article" date="2014" name="Int. J. Syst. Evol. Microbiol.">
        <title>Complete genome sequence of Corynebacterium casei LMG S-19264T (=DSM 44701T), isolated from a smear-ripened cheese.</title>
        <authorList>
            <consortium name="US DOE Joint Genome Institute (JGI-PGF)"/>
            <person name="Walter F."/>
            <person name="Albersmeier A."/>
            <person name="Kalinowski J."/>
            <person name="Ruckert C."/>
        </authorList>
    </citation>
    <scope>NUCLEOTIDE SEQUENCE</scope>
    <source>
        <strain evidence="1">JCM 3313</strain>
    </source>
</reference>
<dbReference type="Proteomes" id="UP000639606">
    <property type="component" value="Unassembled WGS sequence"/>
</dbReference>
<name>A0A918ASW5_9PSEU</name>
<protein>
    <recommendedName>
        <fullName evidence="3">DUF3806 domain-containing protein</fullName>
    </recommendedName>
</protein>
<accession>A0A918ASW5</accession>
<comment type="caution">
    <text evidence="1">The sequence shown here is derived from an EMBL/GenBank/DDBJ whole genome shotgun (WGS) entry which is preliminary data.</text>
</comment>
<dbReference type="AlphaFoldDB" id="A0A918ASW5"/>
<organism evidence="1 2">
    <name type="scientific">Saccharothrix coeruleofusca</name>
    <dbReference type="NCBI Taxonomy" id="33919"/>
    <lineage>
        <taxon>Bacteria</taxon>
        <taxon>Bacillati</taxon>
        <taxon>Actinomycetota</taxon>
        <taxon>Actinomycetes</taxon>
        <taxon>Pseudonocardiales</taxon>
        <taxon>Pseudonocardiaceae</taxon>
        <taxon>Saccharothrix</taxon>
    </lineage>
</organism>
<dbReference type="EMBL" id="BMRG01000009">
    <property type="protein sequence ID" value="GGP66695.1"/>
    <property type="molecule type" value="Genomic_DNA"/>
</dbReference>
<keyword evidence="2" id="KW-1185">Reference proteome</keyword>
<dbReference type="RefSeq" id="WP_229795977.1">
    <property type="nucleotide sequence ID" value="NZ_BMRG01000009.1"/>
</dbReference>